<evidence type="ECO:0008006" key="4">
    <source>
        <dbReference type="Google" id="ProtNLM"/>
    </source>
</evidence>
<protein>
    <recommendedName>
        <fullName evidence="4">Lipoprotein</fullName>
    </recommendedName>
</protein>
<feature type="signal peptide" evidence="1">
    <location>
        <begin position="1"/>
        <end position="26"/>
    </location>
</feature>
<dbReference type="RefSeq" id="WP_106704308.1">
    <property type="nucleotide sequence ID" value="NZ_CP027666.1"/>
</dbReference>
<reference evidence="2 3" key="1">
    <citation type="submission" date="2018-03" db="EMBL/GenBank/DDBJ databases">
        <title>Genome sequencing of Ottowia sp.</title>
        <authorList>
            <person name="Kim S.-J."/>
            <person name="Heo J."/>
            <person name="Kwon S.-W."/>
        </authorList>
    </citation>
    <scope>NUCLEOTIDE SEQUENCE [LARGE SCALE GENOMIC DNA]</scope>
    <source>
        <strain evidence="2 3">KADR8-3</strain>
    </source>
</reference>
<dbReference type="AlphaFoldDB" id="A0A2S0MJA3"/>
<organism evidence="2 3">
    <name type="scientific">Ottowia oryzae</name>
    <dbReference type="NCBI Taxonomy" id="2109914"/>
    <lineage>
        <taxon>Bacteria</taxon>
        <taxon>Pseudomonadati</taxon>
        <taxon>Pseudomonadota</taxon>
        <taxon>Betaproteobacteria</taxon>
        <taxon>Burkholderiales</taxon>
        <taxon>Comamonadaceae</taxon>
        <taxon>Ottowia</taxon>
    </lineage>
</organism>
<dbReference type="Proteomes" id="UP000239709">
    <property type="component" value="Chromosome"/>
</dbReference>
<accession>A0A2S0MJA3</accession>
<gene>
    <name evidence="2" type="ORF">C6570_17205</name>
</gene>
<keyword evidence="1" id="KW-0732">Signal</keyword>
<evidence type="ECO:0000313" key="3">
    <source>
        <dbReference type="Proteomes" id="UP000239709"/>
    </source>
</evidence>
<keyword evidence="3" id="KW-1185">Reference proteome</keyword>
<feature type="chain" id="PRO_5015442488" description="Lipoprotein" evidence="1">
    <location>
        <begin position="27"/>
        <end position="224"/>
    </location>
</feature>
<sequence>MHPLRSAVGLTIAAAAWLAPACAAWADCQSDFARDNRVKPEAGPFKLTEDRVPMTRMSDGSWVMTLRQGKVTTVSEVVPDKTAFRITSDAPMGDHYMGVGQKAWSKSLPYGEWTALSAEDTQLFAGATATYMTTEGMTNLTCDLQDNGGRAVRTYRYQVPGDGLSSKITTITAQFDAKTGLPLTTDAEGEAKSNKFTAAGRFEFDRTIQIRPPAAPAARAKRGS</sequence>
<evidence type="ECO:0000256" key="1">
    <source>
        <dbReference type="SAM" id="SignalP"/>
    </source>
</evidence>
<dbReference type="EMBL" id="CP027666">
    <property type="protein sequence ID" value="AVO35763.1"/>
    <property type="molecule type" value="Genomic_DNA"/>
</dbReference>
<proteinExistence type="predicted"/>
<evidence type="ECO:0000313" key="2">
    <source>
        <dbReference type="EMBL" id="AVO35763.1"/>
    </source>
</evidence>
<dbReference type="KEGG" id="otk:C6570_17205"/>
<name>A0A2S0MJA3_9BURK</name>